<gene>
    <name evidence="1" type="ORF">TSPGSL018_22489</name>
</gene>
<dbReference type="AlphaFoldDB" id="A0A061QW93"/>
<evidence type="ECO:0000313" key="1">
    <source>
        <dbReference type="EMBL" id="JAC62729.1"/>
    </source>
</evidence>
<proteinExistence type="predicted"/>
<feature type="non-terminal residue" evidence="1">
    <location>
        <position position="1"/>
    </location>
</feature>
<name>A0A061QW93_9CHLO</name>
<accession>A0A061QW93</accession>
<feature type="non-terminal residue" evidence="1">
    <location>
        <position position="54"/>
    </location>
</feature>
<protein>
    <submittedName>
        <fullName evidence="1">Uncharacterized protein</fullName>
    </submittedName>
</protein>
<organism evidence="1">
    <name type="scientific">Tetraselmis sp. GSL018</name>
    <dbReference type="NCBI Taxonomy" id="582737"/>
    <lineage>
        <taxon>Eukaryota</taxon>
        <taxon>Viridiplantae</taxon>
        <taxon>Chlorophyta</taxon>
        <taxon>core chlorophytes</taxon>
        <taxon>Chlorodendrophyceae</taxon>
        <taxon>Chlorodendrales</taxon>
        <taxon>Chlorodendraceae</taxon>
        <taxon>Tetraselmis</taxon>
    </lineage>
</organism>
<reference evidence="1" key="1">
    <citation type="submission" date="2014-05" db="EMBL/GenBank/DDBJ databases">
        <title>The transcriptome of the halophilic microalga Tetraselmis sp. GSL018 isolated from the Great Salt Lake, Utah.</title>
        <authorList>
            <person name="Jinkerson R.E."/>
            <person name="D'Adamo S."/>
            <person name="Posewitz M.C."/>
        </authorList>
    </citation>
    <scope>NUCLEOTIDE SEQUENCE</scope>
    <source>
        <strain evidence="1">GSL018</strain>
    </source>
</reference>
<dbReference type="EMBL" id="GBEZ01024238">
    <property type="protein sequence ID" value="JAC62729.1"/>
    <property type="molecule type" value="Transcribed_RNA"/>
</dbReference>
<sequence>LRQKDTKIQTKVLESLSKRADILNPSSRLDSSFSNYFPRCLALSFALCRTSQIS</sequence>